<dbReference type="GO" id="GO:0003677">
    <property type="term" value="F:DNA binding"/>
    <property type="evidence" value="ECO:0007669"/>
    <property type="project" value="UniProtKB-KW"/>
</dbReference>
<dbReference type="PROSITE" id="PS50937">
    <property type="entry name" value="HTH_MERR_2"/>
    <property type="match status" value="1"/>
</dbReference>
<dbReference type="InterPro" id="IPR009061">
    <property type="entry name" value="DNA-bd_dom_put_sf"/>
</dbReference>
<proteinExistence type="predicted"/>
<sequence>MAKIKQEPSEEEKKDIPLYPIGIVAELVGTTDQTLRLYEKHGLITPARRNKNRYYSENDIKWIRCIRELIHTKKISIQGIKKLLEYAPCWELTECTTDRRSSCSSYIDKTRPCWELNRRICARESGKICEDCIVFISKRQIAKIKPKEEKAPKKKKQA</sequence>
<dbReference type="Gene3D" id="1.10.1660.10">
    <property type="match status" value="1"/>
</dbReference>
<dbReference type="PANTHER" id="PTHR30204">
    <property type="entry name" value="REDOX-CYCLING DRUG-SENSING TRANSCRIPTIONAL ACTIVATOR SOXR"/>
    <property type="match status" value="1"/>
</dbReference>
<dbReference type="EMBL" id="LAZR01015587">
    <property type="protein sequence ID" value="KKM08274.1"/>
    <property type="molecule type" value="Genomic_DNA"/>
</dbReference>
<evidence type="ECO:0000313" key="3">
    <source>
        <dbReference type="EMBL" id="KKM08274.1"/>
    </source>
</evidence>
<feature type="domain" description="HTH merR-type" evidence="2">
    <location>
        <begin position="18"/>
        <end position="86"/>
    </location>
</feature>
<dbReference type="InterPro" id="IPR047057">
    <property type="entry name" value="MerR_fam"/>
</dbReference>
<evidence type="ECO:0000256" key="1">
    <source>
        <dbReference type="ARBA" id="ARBA00023125"/>
    </source>
</evidence>
<comment type="caution">
    <text evidence="3">The sequence shown here is derived from an EMBL/GenBank/DDBJ whole genome shotgun (WGS) entry which is preliminary data.</text>
</comment>
<dbReference type="Pfam" id="PF13411">
    <property type="entry name" value="MerR_1"/>
    <property type="match status" value="1"/>
</dbReference>
<dbReference type="SMART" id="SM00422">
    <property type="entry name" value="HTH_MERR"/>
    <property type="match status" value="1"/>
</dbReference>
<accession>A0A0F9HAZ9</accession>
<keyword evidence="1" id="KW-0238">DNA-binding</keyword>
<dbReference type="PANTHER" id="PTHR30204:SF58">
    <property type="entry name" value="HTH-TYPE TRANSCRIPTIONAL REGULATOR YFMP"/>
    <property type="match status" value="1"/>
</dbReference>
<protein>
    <recommendedName>
        <fullName evidence="2">HTH merR-type domain-containing protein</fullName>
    </recommendedName>
</protein>
<evidence type="ECO:0000259" key="2">
    <source>
        <dbReference type="PROSITE" id="PS50937"/>
    </source>
</evidence>
<dbReference type="GO" id="GO:0003700">
    <property type="term" value="F:DNA-binding transcription factor activity"/>
    <property type="evidence" value="ECO:0007669"/>
    <property type="project" value="InterPro"/>
</dbReference>
<dbReference type="InterPro" id="IPR000551">
    <property type="entry name" value="MerR-type_HTH_dom"/>
</dbReference>
<dbReference type="AlphaFoldDB" id="A0A0F9HAZ9"/>
<gene>
    <name evidence="3" type="ORF">LCGC14_1725520</name>
</gene>
<dbReference type="SUPFAM" id="SSF46955">
    <property type="entry name" value="Putative DNA-binding domain"/>
    <property type="match status" value="1"/>
</dbReference>
<name>A0A0F9HAZ9_9ZZZZ</name>
<reference evidence="3" key="1">
    <citation type="journal article" date="2015" name="Nature">
        <title>Complex archaea that bridge the gap between prokaryotes and eukaryotes.</title>
        <authorList>
            <person name="Spang A."/>
            <person name="Saw J.H."/>
            <person name="Jorgensen S.L."/>
            <person name="Zaremba-Niedzwiedzka K."/>
            <person name="Martijn J."/>
            <person name="Lind A.E."/>
            <person name="van Eijk R."/>
            <person name="Schleper C."/>
            <person name="Guy L."/>
            <person name="Ettema T.J."/>
        </authorList>
    </citation>
    <scope>NUCLEOTIDE SEQUENCE</scope>
</reference>
<organism evidence="3">
    <name type="scientific">marine sediment metagenome</name>
    <dbReference type="NCBI Taxonomy" id="412755"/>
    <lineage>
        <taxon>unclassified sequences</taxon>
        <taxon>metagenomes</taxon>
        <taxon>ecological metagenomes</taxon>
    </lineage>
</organism>